<evidence type="ECO:0000313" key="18">
    <source>
        <dbReference type="EMBL" id="SET20012.1"/>
    </source>
</evidence>
<dbReference type="Pfam" id="PF00408">
    <property type="entry name" value="PGM_PMM_IV"/>
    <property type="match status" value="1"/>
</dbReference>
<dbReference type="GO" id="GO:0005975">
    <property type="term" value="P:carbohydrate metabolic process"/>
    <property type="evidence" value="ECO:0007669"/>
    <property type="project" value="InterPro"/>
</dbReference>
<comment type="pathway">
    <text evidence="3">Glycolipid metabolism; diglucosyl-diacylglycerol biosynthesis.</text>
</comment>
<dbReference type="CDD" id="cd05800">
    <property type="entry name" value="PGM_like2"/>
    <property type="match status" value="1"/>
</dbReference>
<dbReference type="SUPFAM" id="SSF53738">
    <property type="entry name" value="Phosphoglucomutase, first 3 domains"/>
    <property type="match status" value="3"/>
</dbReference>
<dbReference type="InterPro" id="IPR005846">
    <property type="entry name" value="A-D-PHexomutase_a/b/a-III"/>
</dbReference>
<evidence type="ECO:0000259" key="16">
    <source>
        <dbReference type="Pfam" id="PF02879"/>
    </source>
</evidence>
<keyword evidence="7" id="KW-0597">Phosphoprotein</keyword>
<dbReference type="Pfam" id="PF02879">
    <property type="entry name" value="PGM_PMM_II"/>
    <property type="match status" value="1"/>
</dbReference>
<keyword evidence="19" id="KW-1185">Reference proteome</keyword>
<dbReference type="GO" id="GO:0008973">
    <property type="term" value="F:phosphopentomutase activity"/>
    <property type="evidence" value="ECO:0007669"/>
    <property type="project" value="TreeGrafter"/>
</dbReference>
<evidence type="ECO:0000256" key="9">
    <source>
        <dbReference type="ARBA" id="ARBA00022842"/>
    </source>
</evidence>
<dbReference type="Proteomes" id="UP000243819">
    <property type="component" value="Unassembled WGS sequence"/>
</dbReference>
<feature type="domain" description="Alpha-D-phosphohexomutase alpha/beta/alpha" evidence="17">
    <location>
        <begin position="259"/>
        <end position="369"/>
    </location>
</feature>
<dbReference type="RefSeq" id="WP_091351532.1">
    <property type="nucleotide sequence ID" value="NZ_FOIF01000079.1"/>
</dbReference>
<evidence type="ECO:0000256" key="11">
    <source>
        <dbReference type="ARBA" id="ARBA00039995"/>
    </source>
</evidence>
<sequence>MTKIKFGTDGWRGILADDFTFDNVEKVVKAILAHVHFKGMGDKGLVVGYDTRFLGEKFAQLATKLANSWGINVYLTDKPTPTPVIAYGVKEKGAAGAIMFTASHNPPEYNGIKFIPHYAGPATLEITKDIEKHLHNPQDYTPQVEGQTTIYNPWLDYKRHLTSLLDLAKLKGLKVVVDPMHGAGAEYLPSLLEEVGCEVIKINTNKDPYFGGSLPEPNLEHLEGLVNKVKEHNAQLGLALDGDADRFGIVDHEGNYYVPNQLIPLLFQYLAEEDSTQNRVIRTVATTHLIDKMAAKLGYEVTETPVGFKYVGEAMEQGGVLIGGEESGGASIHGHIPEKDGILVDCLVALMVVKKGPLKEQWHGLLDEYGNFISKRLDLRVPEEKKESILNNLRENTPTEVAGLKVVSVNRIDGTKMLLEDNSSWVLFRPSGTEPLLRVYIESNCQETFDKIAQWAKDYLDVE</sequence>
<evidence type="ECO:0000256" key="3">
    <source>
        <dbReference type="ARBA" id="ARBA00005164"/>
    </source>
</evidence>
<dbReference type="PRINTS" id="PR00509">
    <property type="entry name" value="PGMPMM"/>
</dbReference>
<evidence type="ECO:0000259" key="17">
    <source>
        <dbReference type="Pfam" id="PF02880"/>
    </source>
</evidence>
<dbReference type="InterPro" id="IPR005844">
    <property type="entry name" value="A-D-PHexomutase_a/b/a-I"/>
</dbReference>
<dbReference type="Pfam" id="PF02880">
    <property type="entry name" value="PGM_PMM_III"/>
    <property type="match status" value="1"/>
</dbReference>
<evidence type="ECO:0000256" key="2">
    <source>
        <dbReference type="ARBA" id="ARBA00001946"/>
    </source>
</evidence>
<dbReference type="GO" id="GO:0006166">
    <property type="term" value="P:purine ribonucleoside salvage"/>
    <property type="evidence" value="ECO:0007669"/>
    <property type="project" value="TreeGrafter"/>
</dbReference>
<dbReference type="InterPro" id="IPR005843">
    <property type="entry name" value="A-D-PHexomutase_C"/>
</dbReference>
<feature type="domain" description="Alpha-D-phosphohexomutase C-terminal" evidence="14">
    <location>
        <begin position="395"/>
        <end position="453"/>
    </location>
</feature>
<feature type="domain" description="Alpha-D-phosphohexomutase alpha/beta/alpha" evidence="15">
    <location>
        <begin position="4"/>
        <end position="138"/>
    </location>
</feature>
<dbReference type="GO" id="GO:0004614">
    <property type="term" value="F:phosphoglucomutase activity"/>
    <property type="evidence" value="ECO:0007669"/>
    <property type="project" value="UniProtKB-EC"/>
</dbReference>
<evidence type="ECO:0000256" key="12">
    <source>
        <dbReference type="ARBA" id="ARBA00041398"/>
    </source>
</evidence>
<dbReference type="STRING" id="1120990.SAMN03080614_10791"/>
<organism evidence="18 19">
    <name type="scientific">Anaerobranca gottschalkii DSM 13577</name>
    <dbReference type="NCBI Taxonomy" id="1120990"/>
    <lineage>
        <taxon>Bacteria</taxon>
        <taxon>Bacillati</taxon>
        <taxon>Bacillota</taxon>
        <taxon>Clostridia</taxon>
        <taxon>Eubacteriales</taxon>
        <taxon>Proteinivoracaceae</taxon>
        <taxon>Anaerobranca</taxon>
    </lineage>
</organism>
<evidence type="ECO:0000256" key="1">
    <source>
        <dbReference type="ARBA" id="ARBA00000443"/>
    </source>
</evidence>
<keyword evidence="9" id="KW-0460">Magnesium</keyword>
<dbReference type="OrthoDB" id="9806956at2"/>
<dbReference type="EC" id="5.4.2.2" evidence="6"/>
<dbReference type="InterPro" id="IPR005841">
    <property type="entry name" value="Alpha-D-phosphohexomutase_SF"/>
</dbReference>
<evidence type="ECO:0000259" key="14">
    <source>
        <dbReference type="Pfam" id="PF00408"/>
    </source>
</evidence>
<comment type="cofactor">
    <cofactor evidence="2">
        <name>Mg(2+)</name>
        <dbReference type="ChEBI" id="CHEBI:18420"/>
    </cofactor>
</comment>
<evidence type="ECO:0000256" key="7">
    <source>
        <dbReference type="ARBA" id="ARBA00022553"/>
    </source>
</evidence>
<dbReference type="Pfam" id="PF02878">
    <property type="entry name" value="PGM_PMM_I"/>
    <property type="match status" value="1"/>
</dbReference>
<feature type="domain" description="Alpha-D-phosphohexomutase alpha/beta/alpha" evidence="16">
    <location>
        <begin position="156"/>
        <end position="254"/>
    </location>
</feature>
<dbReference type="InterPro" id="IPR016055">
    <property type="entry name" value="A-D-PHexomutase_a/b/a-I/II/III"/>
</dbReference>
<gene>
    <name evidence="18" type="ORF">SAMN03080614_10791</name>
</gene>
<dbReference type="PANTHER" id="PTHR45745">
    <property type="entry name" value="PHOSPHOMANNOMUTASE 45A"/>
    <property type="match status" value="1"/>
</dbReference>
<keyword evidence="10" id="KW-0413">Isomerase</keyword>
<comment type="catalytic activity">
    <reaction evidence="1">
        <text>alpha-D-glucose 1-phosphate = alpha-D-glucose 6-phosphate</text>
        <dbReference type="Rhea" id="RHEA:23536"/>
        <dbReference type="ChEBI" id="CHEBI:58225"/>
        <dbReference type="ChEBI" id="CHEBI:58601"/>
        <dbReference type="EC" id="5.4.2.2"/>
    </reaction>
</comment>
<dbReference type="Gene3D" id="3.40.120.10">
    <property type="entry name" value="Alpha-D-Glucose-1,6-Bisphosphate, subunit A, domain 3"/>
    <property type="match status" value="3"/>
</dbReference>
<evidence type="ECO:0000256" key="5">
    <source>
        <dbReference type="ARBA" id="ARBA00010231"/>
    </source>
</evidence>
<dbReference type="Gene3D" id="3.30.310.50">
    <property type="entry name" value="Alpha-D-phosphohexomutase, C-terminal domain"/>
    <property type="match status" value="1"/>
</dbReference>
<dbReference type="GO" id="GO:0046872">
    <property type="term" value="F:metal ion binding"/>
    <property type="evidence" value="ECO:0007669"/>
    <property type="project" value="UniProtKB-KW"/>
</dbReference>
<evidence type="ECO:0000256" key="8">
    <source>
        <dbReference type="ARBA" id="ARBA00022723"/>
    </source>
</evidence>
<accession>A0A1I0CM05</accession>
<name>A0A1I0CM05_9FIRM</name>
<evidence type="ECO:0000256" key="13">
    <source>
        <dbReference type="ARBA" id="ARBA00041467"/>
    </source>
</evidence>
<evidence type="ECO:0000259" key="15">
    <source>
        <dbReference type="Pfam" id="PF02878"/>
    </source>
</evidence>
<evidence type="ECO:0000256" key="6">
    <source>
        <dbReference type="ARBA" id="ARBA00012728"/>
    </source>
</evidence>
<dbReference type="PANTHER" id="PTHR45745:SF1">
    <property type="entry name" value="PHOSPHOGLUCOMUTASE 2B-RELATED"/>
    <property type="match status" value="1"/>
</dbReference>
<dbReference type="EMBL" id="FOIF01000079">
    <property type="protein sequence ID" value="SET20012.1"/>
    <property type="molecule type" value="Genomic_DNA"/>
</dbReference>
<reference evidence="19" key="1">
    <citation type="submission" date="2016-10" db="EMBL/GenBank/DDBJ databases">
        <authorList>
            <person name="Varghese N."/>
            <person name="Submissions S."/>
        </authorList>
    </citation>
    <scope>NUCLEOTIDE SEQUENCE [LARGE SCALE GENOMIC DNA]</scope>
    <source>
        <strain evidence="19">DSM 13577</strain>
    </source>
</reference>
<comment type="pathway">
    <text evidence="4">Lipid metabolism.</text>
</comment>
<proteinExistence type="inferred from homology"/>
<evidence type="ECO:0000256" key="4">
    <source>
        <dbReference type="ARBA" id="ARBA00005189"/>
    </source>
</evidence>
<dbReference type="SUPFAM" id="SSF55957">
    <property type="entry name" value="Phosphoglucomutase, C-terminal domain"/>
    <property type="match status" value="1"/>
</dbReference>
<protein>
    <recommendedName>
        <fullName evidence="11">Phosphoglucomutase</fullName>
        <ecNumber evidence="6">5.4.2.2</ecNumber>
    </recommendedName>
    <alternativeName>
        <fullName evidence="13">Alpha-phosphoglucomutase</fullName>
    </alternativeName>
    <alternativeName>
        <fullName evidence="12">Glucose phosphomutase</fullName>
    </alternativeName>
</protein>
<dbReference type="AlphaFoldDB" id="A0A1I0CM05"/>
<dbReference type="InterPro" id="IPR036900">
    <property type="entry name" value="A-D-PHexomutase_C_sf"/>
</dbReference>
<evidence type="ECO:0000313" key="19">
    <source>
        <dbReference type="Proteomes" id="UP000243819"/>
    </source>
</evidence>
<dbReference type="InterPro" id="IPR005845">
    <property type="entry name" value="A-D-PHexomutase_a/b/a-II"/>
</dbReference>
<comment type="similarity">
    <text evidence="5">Belongs to the phosphohexose mutase family.</text>
</comment>
<keyword evidence="8" id="KW-0479">Metal-binding</keyword>
<evidence type="ECO:0000256" key="10">
    <source>
        <dbReference type="ARBA" id="ARBA00023235"/>
    </source>
</evidence>